<evidence type="ECO:0000256" key="3">
    <source>
        <dbReference type="ARBA" id="ARBA00022840"/>
    </source>
</evidence>
<dbReference type="InterPro" id="IPR003778">
    <property type="entry name" value="CT_A_B"/>
</dbReference>
<evidence type="ECO:0000256" key="2">
    <source>
        <dbReference type="ARBA" id="ARBA00022801"/>
    </source>
</evidence>
<dbReference type="InterPro" id="IPR052708">
    <property type="entry name" value="PxpC"/>
</dbReference>
<dbReference type="Pfam" id="PF02626">
    <property type="entry name" value="CT_A_B"/>
    <property type="match status" value="1"/>
</dbReference>
<dbReference type="Gene3D" id="2.40.100.10">
    <property type="entry name" value="Cyclophilin-like"/>
    <property type="match status" value="1"/>
</dbReference>
<reference evidence="6" key="1">
    <citation type="submission" date="2016-06" db="EMBL/GenBank/DDBJ databases">
        <authorList>
            <person name="Varghese N."/>
            <person name="Submissions Spin"/>
        </authorList>
    </citation>
    <scope>NUCLEOTIDE SEQUENCE [LARGE SCALE GENOMIC DNA]</scope>
    <source>
        <strain evidence="6">DSM 43909</strain>
    </source>
</reference>
<dbReference type="OrthoDB" id="9768696at2"/>
<accession>A0A1C4ZNJ3</accession>
<protein>
    <submittedName>
        <fullName evidence="5">Biotin-dependent carboxylase uncharacterized domain-containing protein</fullName>
    </submittedName>
</protein>
<proteinExistence type="predicted"/>
<name>A0A1C4ZNJ3_MICVI</name>
<evidence type="ECO:0000313" key="5">
    <source>
        <dbReference type="EMBL" id="SCF34518.1"/>
    </source>
</evidence>
<dbReference type="GO" id="GO:0005524">
    <property type="term" value="F:ATP binding"/>
    <property type="evidence" value="ECO:0007669"/>
    <property type="project" value="UniProtKB-KW"/>
</dbReference>
<evidence type="ECO:0000256" key="1">
    <source>
        <dbReference type="ARBA" id="ARBA00022741"/>
    </source>
</evidence>
<keyword evidence="1" id="KW-0547">Nucleotide-binding</keyword>
<evidence type="ECO:0000259" key="4">
    <source>
        <dbReference type="SMART" id="SM00797"/>
    </source>
</evidence>
<dbReference type="GO" id="GO:0016787">
    <property type="term" value="F:hydrolase activity"/>
    <property type="evidence" value="ECO:0007669"/>
    <property type="project" value="UniProtKB-KW"/>
</dbReference>
<organism evidence="5 6">
    <name type="scientific">Micromonospora viridifaciens</name>
    <dbReference type="NCBI Taxonomy" id="1881"/>
    <lineage>
        <taxon>Bacteria</taxon>
        <taxon>Bacillati</taxon>
        <taxon>Actinomycetota</taxon>
        <taxon>Actinomycetes</taxon>
        <taxon>Micromonosporales</taxon>
        <taxon>Micromonosporaceae</taxon>
        <taxon>Micromonospora</taxon>
    </lineage>
</organism>
<keyword evidence="6" id="KW-1185">Reference proteome</keyword>
<dbReference type="SMART" id="SM00797">
    <property type="entry name" value="AHS2"/>
    <property type="match status" value="1"/>
</dbReference>
<dbReference type="EMBL" id="LT607411">
    <property type="protein sequence ID" value="SCF34518.1"/>
    <property type="molecule type" value="Genomic_DNA"/>
</dbReference>
<dbReference type="NCBIfam" id="TIGR00724">
    <property type="entry name" value="urea_amlyse_rel"/>
    <property type="match status" value="1"/>
</dbReference>
<dbReference type="RefSeq" id="WP_089009108.1">
    <property type="nucleotide sequence ID" value="NZ_LT607411.1"/>
</dbReference>
<keyword evidence="3" id="KW-0067">ATP-binding</keyword>
<dbReference type="SUPFAM" id="SSF50891">
    <property type="entry name" value="Cyclophilin-like"/>
    <property type="match status" value="1"/>
</dbReference>
<dbReference type="AlphaFoldDB" id="A0A1C4ZNJ3"/>
<keyword evidence="2" id="KW-0378">Hydrolase</keyword>
<feature type="domain" description="Carboxyltransferase" evidence="4">
    <location>
        <begin position="27"/>
        <end position="286"/>
    </location>
</feature>
<evidence type="ECO:0000313" key="6">
    <source>
        <dbReference type="Proteomes" id="UP000198242"/>
    </source>
</evidence>
<gene>
    <name evidence="5" type="ORF">GA0074695_5857</name>
</gene>
<sequence length="286" mass="29513">MTSGTIEIVRPGPLTTVQDDGRPGLARLGVSPSGACDRPAYQLANRLVGNAPNTAALEVTLGGLVARFSRSCWVAVTGAPAPVVSAGRACAPYGPVFVPAGGVLKIGIPAAGLRSYLAVRGGIAVPPVLGSRSTDTLTGIGPAPLRAGQILPIGDATDGPVAPVDLAPVAPLPQEPVIDFQPLCRPGWFADNALDALRDSYRVSPDTNRIGMRLQGNVIERVRQDELPSEGLVAGAIQIPPSGQPVIFLADHPVTGGYPVLGVVRARSLPLLAQARPGQRLRLRVT</sequence>
<dbReference type="InterPro" id="IPR029000">
    <property type="entry name" value="Cyclophilin-like_dom_sf"/>
</dbReference>
<dbReference type="PANTHER" id="PTHR43309:SF3">
    <property type="entry name" value="5-OXOPROLINASE SUBUNIT C"/>
    <property type="match status" value="1"/>
</dbReference>
<dbReference type="Proteomes" id="UP000198242">
    <property type="component" value="Chromosome I"/>
</dbReference>
<dbReference type="PANTHER" id="PTHR43309">
    <property type="entry name" value="5-OXOPROLINASE SUBUNIT C"/>
    <property type="match status" value="1"/>
</dbReference>